<reference evidence="2" key="1">
    <citation type="journal article" date="2020" name="New Phytol.">
        <title>Comparative genomics reveals dynamic genome evolution in host specialist ectomycorrhizal fungi.</title>
        <authorList>
            <person name="Lofgren L.A."/>
            <person name="Nguyen N.H."/>
            <person name="Vilgalys R."/>
            <person name="Ruytinx J."/>
            <person name="Liao H.L."/>
            <person name="Branco S."/>
            <person name="Kuo A."/>
            <person name="LaButti K."/>
            <person name="Lipzen A."/>
            <person name="Andreopoulos W."/>
            <person name="Pangilinan J."/>
            <person name="Riley R."/>
            <person name="Hundley H."/>
            <person name="Na H."/>
            <person name="Barry K."/>
            <person name="Grigoriev I.V."/>
            <person name="Stajich J.E."/>
            <person name="Kennedy P.G."/>
        </authorList>
    </citation>
    <scope>NUCLEOTIDE SEQUENCE</scope>
    <source>
        <strain evidence="2">DOB743</strain>
    </source>
</reference>
<sequence length="573" mass="63433">MILSTRASSAEPLPPKTVTVSNKDTRPKKRRRSSDDDDEKRARKKESNIDPHEEFLAAARCIARCIDVFCLALQQRDAAENGELSEDEGAQVCREKRLSKISSKVQERYKRNYARLLQLAPSLKPLLGDPRKASELNTIIKKMDATISATRSDDTSRLKSQIGHYAAFNTKDHPIHPAIYDGSGLRTHLGINHPVLARFLCPVRELGIFSEDTDKFQCGKVNLTAFALPAFLWAGDPPGQDYDDDNMFEGMFDGHLLERTMRHIFTSSSSAYGGETRATRTCNADLHNMTTVEAAHIAYGCLQVRFGISAKNAWSEIDGAFNYLEFYNNIIELIEDSPDPEWKEDLLKAWNVKLFKNKEGRDNSSTRDDDKISGSREGRDNDLARFHAQMAARRAAQAIPTPVPSTRGPTPAPPCEPTPRPPREPTPAPPYEPTPAPPHEPTPPPPREPTPTPPPPAPQPKPMPAVPARAESHVPSDSTEAESCEDFEPVQIATKRKAKKAGGRSTKRKAPAPTIALVTSFHHGRVSILLPRGPRGSYTTLSYTAELELECGLLCDTSPIGGYTLKRCMSTRF</sequence>
<accession>A0A9P7CYP6</accession>
<feature type="compositionally biased region" description="Acidic residues" evidence="1">
    <location>
        <begin position="479"/>
        <end position="488"/>
    </location>
</feature>
<dbReference type="Pfam" id="PF20414">
    <property type="entry name" value="DUF6698"/>
    <property type="match status" value="1"/>
</dbReference>
<proteinExistence type="predicted"/>
<feature type="compositionally biased region" description="Basic and acidic residues" evidence="1">
    <location>
        <begin position="359"/>
        <end position="385"/>
    </location>
</feature>
<dbReference type="EMBL" id="JABBWD010000060">
    <property type="protein sequence ID" value="KAG1771128.1"/>
    <property type="molecule type" value="Genomic_DNA"/>
</dbReference>
<comment type="caution">
    <text evidence="2">The sequence shown here is derived from an EMBL/GenBank/DDBJ whole genome shotgun (WGS) entry which is preliminary data.</text>
</comment>
<dbReference type="AlphaFoldDB" id="A0A9P7CYP6"/>
<feature type="region of interest" description="Disordered" evidence="1">
    <location>
        <begin position="359"/>
        <end position="490"/>
    </location>
</feature>
<evidence type="ECO:0000313" key="2">
    <source>
        <dbReference type="EMBL" id="KAG1771128.1"/>
    </source>
</evidence>
<dbReference type="Proteomes" id="UP000714275">
    <property type="component" value="Unassembled WGS sequence"/>
</dbReference>
<organism evidence="2 3">
    <name type="scientific">Suillus placidus</name>
    <dbReference type="NCBI Taxonomy" id="48579"/>
    <lineage>
        <taxon>Eukaryota</taxon>
        <taxon>Fungi</taxon>
        <taxon>Dikarya</taxon>
        <taxon>Basidiomycota</taxon>
        <taxon>Agaricomycotina</taxon>
        <taxon>Agaricomycetes</taxon>
        <taxon>Agaricomycetidae</taxon>
        <taxon>Boletales</taxon>
        <taxon>Suillineae</taxon>
        <taxon>Suillaceae</taxon>
        <taxon>Suillus</taxon>
    </lineage>
</organism>
<dbReference type="OrthoDB" id="3220614at2759"/>
<dbReference type="InterPro" id="IPR046521">
    <property type="entry name" value="DUF6698"/>
</dbReference>
<keyword evidence="3" id="KW-1185">Reference proteome</keyword>
<name>A0A9P7CYP6_9AGAM</name>
<feature type="compositionally biased region" description="Low complexity" evidence="1">
    <location>
        <begin position="386"/>
        <end position="398"/>
    </location>
</feature>
<evidence type="ECO:0000256" key="1">
    <source>
        <dbReference type="SAM" id="MobiDB-lite"/>
    </source>
</evidence>
<protein>
    <submittedName>
        <fullName evidence="2">Uncharacterized protein</fullName>
    </submittedName>
</protein>
<evidence type="ECO:0000313" key="3">
    <source>
        <dbReference type="Proteomes" id="UP000714275"/>
    </source>
</evidence>
<feature type="region of interest" description="Disordered" evidence="1">
    <location>
        <begin position="1"/>
        <end position="47"/>
    </location>
</feature>
<gene>
    <name evidence="2" type="ORF">EV702DRAFT_1049032</name>
</gene>
<feature type="compositionally biased region" description="Pro residues" evidence="1">
    <location>
        <begin position="410"/>
        <end position="465"/>
    </location>
</feature>